<feature type="region of interest" description="Disordered" evidence="1">
    <location>
        <begin position="41"/>
        <end position="213"/>
    </location>
</feature>
<gene>
    <name evidence="2" type="ORF">ACHAW5_004649</name>
</gene>
<comment type="caution">
    <text evidence="2">The sequence shown here is derived from an EMBL/GenBank/DDBJ whole genome shotgun (WGS) entry which is preliminary data.</text>
</comment>
<feature type="region of interest" description="Disordered" evidence="1">
    <location>
        <begin position="263"/>
        <end position="350"/>
    </location>
</feature>
<feature type="compositionally biased region" description="Polar residues" evidence="1">
    <location>
        <begin position="128"/>
        <end position="138"/>
    </location>
</feature>
<name>A0ABD3MMG0_9STRA</name>
<feature type="compositionally biased region" description="Basic and acidic residues" evidence="1">
    <location>
        <begin position="273"/>
        <end position="283"/>
    </location>
</feature>
<reference evidence="2 3" key="1">
    <citation type="submission" date="2024-10" db="EMBL/GenBank/DDBJ databases">
        <title>Updated reference genomes for cyclostephanoid diatoms.</title>
        <authorList>
            <person name="Roberts W.R."/>
            <person name="Alverson A.J."/>
        </authorList>
    </citation>
    <scope>NUCLEOTIDE SEQUENCE [LARGE SCALE GENOMIC DNA]</scope>
    <source>
        <strain evidence="2 3">AJA276-08</strain>
    </source>
</reference>
<evidence type="ECO:0000313" key="3">
    <source>
        <dbReference type="Proteomes" id="UP001530315"/>
    </source>
</evidence>
<dbReference type="Proteomes" id="UP001530315">
    <property type="component" value="Unassembled WGS sequence"/>
</dbReference>
<evidence type="ECO:0000256" key="1">
    <source>
        <dbReference type="SAM" id="MobiDB-lite"/>
    </source>
</evidence>
<organism evidence="2 3">
    <name type="scientific">Stephanodiscus triporus</name>
    <dbReference type="NCBI Taxonomy" id="2934178"/>
    <lineage>
        <taxon>Eukaryota</taxon>
        <taxon>Sar</taxon>
        <taxon>Stramenopiles</taxon>
        <taxon>Ochrophyta</taxon>
        <taxon>Bacillariophyta</taxon>
        <taxon>Coscinodiscophyceae</taxon>
        <taxon>Thalassiosirophycidae</taxon>
        <taxon>Stephanodiscales</taxon>
        <taxon>Stephanodiscaceae</taxon>
        <taxon>Stephanodiscus</taxon>
    </lineage>
</organism>
<feature type="compositionally biased region" description="Basic and acidic residues" evidence="1">
    <location>
        <begin position="41"/>
        <end position="56"/>
    </location>
</feature>
<protein>
    <submittedName>
        <fullName evidence="2">Uncharacterized protein</fullName>
    </submittedName>
</protein>
<feature type="compositionally biased region" description="Basic and acidic residues" evidence="1">
    <location>
        <begin position="164"/>
        <end position="173"/>
    </location>
</feature>
<accession>A0ABD3MMG0</accession>
<dbReference type="AlphaFoldDB" id="A0ABD3MMG0"/>
<dbReference type="PANTHER" id="PTHR13237:SF9">
    <property type="entry name" value="NEUROGUIDIN"/>
    <property type="match status" value="1"/>
</dbReference>
<dbReference type="PANTHER" id="PTHR13237">
    <property type="entry name" value="SOMETHING ABOUT SILENCING PROTEIN 10-RELATED"/>
    <property type="match status" value="1"/>
</dbReference>
<keyword evidence="3" id="KW-1185">Reference proteome</keyword>
<dbReference type="EMBL" id="JALLAZ020001809">
    <property type="protein sequence ID" value="KAL3763146.1"/>
    <property type="molecule type" value="Genomic_DNA"/>
</dbReference>
<evidence type="ECO:0000313" key="2">
    <source>
        <dbReference type="EMBL" id="KAL3763146.1"/>
    </source>
</evidence>
<sequence>MKVALERMRPLEKKMRYQIDKLLALSTLGGGAGTFAAMGREEEVANDKDETTKIADDGVDPLSFKPDLEGMMKMFVEEEEEDGNNGPNGADSKYEGSDDDDDSNVDEGGGKSSSYKARIALEKDDNDPQPNDGRSNVYQPPRLQSMPFDIDDNERAMQKRRRQLEKQRDRLSRSELTAVMRSQFTDAPEEEDARGGALLGMQSESARRIAARDADVREFEERQMIRLTMGKKERGERKRMMREEMSNLGAIAGGLGSLMVGVDDAFGGGGGTRRRDGEARDGRGSGADNDGAGGPFKTVGMRKRRVDVLEGGDGSKKRKKKKGGATNTYQKSLYGDGGGGGGGGMSKKKK</sequence>
<feature type="compositionally biased region" description="Gly residues" evidence="1">
    <location>
        <begin position="335"/>
        <end position="350"/>
    </location>
</feature>
<proteinExistence type="predicted"/>